<keyword evidence="5" id="KW-0539">Nucleus</keyword>
<evidence type="ECO:0000256" key="4">
    <source>
        <dbReference type="ARBA" id="ARBA00022694"/>
    </source>
</evidence>
<keyword evidence="4" id="KW-0819">tRNA processing</keyword>
<evidence type="ECO:0000256" key="2">
    <source>
        <dbReference type="ARBA" id="ARBA00008320"/>
    </source>
</evidence>
<protein>
    <recommendedName>
        <fullName evidence="3">tRNA (adenine(58)-N(1))-methyltransferase non-catalytic subunit TRM6</fullName>
    </recommendedName>
    <alternativeName>
        <fullName evidence="6">tRNA(m1A58)-methyltransferase subunit TRM6</fullName>
    </alternativeName>
</protein>
<dbReference type="PANTHER" id="PTHR12945">
    <property type="entry name" value="TRANSLATION INITIATION FACTOR EIF3-RELATED"/>
    <property type="match status" value="1"/>
</dbReference>
<evidence type="ECO:0000256" key="3">
    <source>
        <dbReference type="ARBA" id="ARBA00021704"/>
    </source>
</evidence>
<evidence type="ECO:0000256" key="7">
    <source>
        <dbReference type="SAM" id="MobiDB-lite"/>
    </source>
</evidence>
<evidence type="ECO:0000256" key="5">
    <source>
        <dbReference type="ARBA" id="ARBA00023242"/>
    </source>
</evidence>
<evidence type="ECO:0000313" key="9">
    <source>
        <dbReference type="Proteomes" id="UP001642520"/>
    </source>
</evidence>
<accession>A0ABP1NMQ5</accession>
<feature type="compositionally biased region" description="Polar residues" evidence="7">
    <location>
        <begin position="325"/>
        <end position="334"/>
    </location>
</feature>
<evidence type="ECO:0000256" key="1">
    <source>
        <dbReference type="ARBA" id="ARBA00004123"/>
    </source>
</evidence>
<comment type="subcellular location">
    <subcellularLocation>
        <location evidence="1">Nucleus</location>
    </subcellularLocation>
</comment>
<comment type="caution">
    <text evidence="8">The sequence shown here is derived from an EMBL/GenBank/DDBJ whole genome shotgun (WGS) entry which is preliminary data.</text>
</comment>
<dbReference type="Proteomes" id="UP001642520">
    <property type="component" value="Unassembled WGS sequence"/>
</dbReference>
<evidence type="ECO:0000256" key="6">
    <source>
        <dbReference type="ARBA" id="ARBA00032319"/>
    </source>
</evidence>
<sequence>MELENMCETETEDDIITTGKYVIVKKLNFKKIYKVTSNGTLMLGKDLVEMHGIVGKRFWTTFEMIPINKGKRTYSLQEVLETESLNDLLNELPSGSDNRSIIDDGTSQKLSKEEIVQLQESGKSGKEIVGSLIENNKSFLDRTEYSQEKYLKKKEQKYFRYLTICKPSISSLHEVYFKLDHNKIGNLRMDSLAQLLSYSDVQANGLYMLYDSGSQGLPAAAMLNRIGSNTEGYLINLHPGNVPQAMLVHAMNFPKQQSDRLINVNIYSFLRLFYQGENAVLNNISKKVHNNWINKTKEGKSEKEGDDRVNHEISHIEETMDNKDTNLGNINETNEMPKEQSTDGSLKRKLDERESMEGTMSKKPRWLLETQHAVELVQNSIVRGLAIVAKEHPLNIVTALLPFLGASRPFVIYHIYREPLQETYMMLKQKQNVINLRLFSNFLRSYQVLPERTHPDILTSDTGGYLLTGYLVQ</sequence>
<dbReference type="PANTHER" id="PTHR12945:SF0">
    <property type="entry name" value="TRNA (ADENINE(58)-N(1))-METHYLTRANSFERASE NON-CATALYTIC SUBUNIT TRM6"/>
    <property type="match status" value="1"/>
</dbReference>
<proteinExistence type="inferred from homology"/>
<feature type="region of interest" description="Disordered" evidence="7">
    <location>
        <begin position="323"/>
        <end position="353"/>
    </location>
</feature>
<keyword evidence="9" id="KW-1185">Reference proteome</keyword>
<name>A0ABP1NMQ5_XYLVO</name>
<evidence type="ECO:0000313" key="8">
    <source>
        <dbReference type="EMBL" id="CAL7942222.1"/>
    </source>
</evidence>
<gene>
    <name evidence="8" type="ORF">XYLVIOL_LOCUS5446</name>
</gene>
<reference evidence="8 9" key="1">
    <citation type="submission" date="2024-08" db="EMBL/GenBank/DDBJ databases">
        <authorList>
            <person name="Will J Nash"/>
            <person name="Angela Man"/>
            <person name="Seanna McTaggart"/>
            <person name="Kendall Baker"/>
            <person name="Tom Barker"/>
            <person name="Leah Catchpole"/>
            <person name="Alex Durrant"/>
            <person name="Karim Gharbi"/>
            <person name="Naomi Irish"/>
            <person name="Gemy Kaithakottil"/>
            <person name="Debby Ku"/>
            <person name="Aaliyah Providence"/>
            <person name="Felix Shaw"/>
            <person name="David Swarbreck"/>
            <person name="Chris Watkins"/>
            <person name="Ann M. McCartney"/>
            <person name="Giulio Formenti"/>
            <person name="Alice Mouton"/>
            <person name="Noel Vella"/>
            <person name="Bjorn M von Reumont"/>
            <person name="Adriana Vella"/>
            <person name="Wilfried Haerty"/>
        </authorList>
    </citation>
    <scope>NUCLEOTIDE SEQUENCE [LARGE SCALE GENOMIC DNA]</scope>
</reference>
<dbReference type="InterPro" id="IPR017423">
    <property type="entry name" value="TRM6"/>
</dbReference>
<dbReference type="Pfam" id="PF04189">
    <property type="entry name" value="Gcd10p"/>
    <property type="match status" value="1"/>
</dbReference>
<comment type="similarity">
    <text evidence="2">Belongs to the TRM6/GCD10 family.</text>
</comment>
<organism evidence="8 9">
    <name type="scientific">Xylocopa violacea</name>
    <name type="common">Violet carpenter bee</name>
    <name type="synonym">Apis violacea</name>
    <dbReference type="NCBI Taxonomy" id="135666"/>
    <lineage>
        <taxon>Eukaryota</taxon>
        <taxon>Metazoa</taxon>
        <taxon>Ecdysozoa</taxon>
        <taxon>Arthropoda</taxon>
        <taxon>Hexapoda</taxon>
        <taxon>Insecta</taxon>
        <taxon>Pterygota</taxon>
        <taxon>Neoptera</taxon>
        <taxon>Endopterygota</taxon>
        <taxon>Hymenoptera</taxon>
        <taxon>Apocrita</taxon>
        <taxon>Aculeata</taxon>
        <taxon>Apoidea</taxon>
        <taxon>Anthophila</taxon>
        <taxon>Apidae</taxon>
        <taxon>Xylocopa</taxon>
        <taxon>Xylocopa</taxon>
    </lineage>
</organism>
<dbReference type="EMBL" id="CAXAJV020001292">
    <property type="protein sequence ID" value="CAL7942222.1"/>
    <property type="molecule type" value="Genomic_DNA"/>
</dbReference>
<feature type="compositionally biased region" description="Basic and acidic residues" evidence="7">
    <location>
        <begin position="335"/>
        <end position="353"/>
    </location>
</feature>